<organism evidence="1 2">
    <name type="scientific">Thermohalobaculum xanthum</name>
    <dbReference type="NCBI Taxonomy" id="2753746"/>
    <lineage>
        <taxon>Bacteria</taxon>
        <taxon>Pseudomonadati</taxon>
        <taxon>Pseudomonadota</taxon>
        <taxon>Alphaproteobacteria</taxon>
        <taxon>Rhodobacterales</taxon>
        <taxon>Paracoccaceae</taxon>
        <taxon>Thermohalobaculum</taxon>
    </lineage>
</organism>
<accession>A0A8J7MAT2</accession>
<proteinExistence type="predicted"/>
<keyword evidence="2" id="KW-1185">Reference proteome</keyword>
<sequence>MLLRDLNDDGILRLTLNDARRRNALSEAMLAILA</sequence>
<dbReference type="AlphaFoldDB" id="A0A8J7MAT2"/>
<feature type="non-terminal residue" evidence="1">
    <location>
        <position position="34"/>
    </location>
</feature>
<comment type="caution">
    <text evidence="1">The sequence shown here is derived from an EMBL/GenBank/DDBJ whole genome shotgun (WGS) entry which is preliminary data.</text>
</comment>
<protein>
    <submittedName>
        <fullName evidence="1">Enoyl-CoA hydratase</fullName>
    </submittedName>
</protein>
<gene>
    <name evidence="1" type="ORF">H0I76_19230</name>
</gene>
<reference evidence="1" key="1">
    <citation type="submission" date="2020-12" db="EMBL/GenBank/DDBJ databases">
        <title>Bacterial taxonomy.</title>
        <authorList>
            <person name="Pan X."/>
        </authorList>
    </citation>
    <scope>NUCLEOTIDE SEQUENCE</scope>
    <source>
        <strain evidence="1">M0105</strain>
    </source>
</reference>
<evidence type="ECO:0000313" key="2">
    <source>
        <dbReference type="Proteomes" id="UP000655420"/>
    </source>
</evidence>
<evidence type="ECO:0000313" key="1">
    <source>
        <dbReference type="EMBL" id="MBK0401331.1"/>
    </source>
</evidence>
<dbReference type="Proteomes" id="UP000655420">
    <property type="component" value="Unassembled WGS sequence"/>
</dbReference>
<name>A0A8J7MAT2_9RHOB</name>
<dbReference type="EMBL" id="JAEHHL010000023">
    <property type="protein sequence ID" value="MBK0401331.1"/>
    <property type="molecule type" value="Genomic_DNA"/>
</dbReference>